<dbReference type="Proteomes" id="UP000267352">
    <property type="component" value="Segment"/>
</dbReference>
<name>A0A2I6SBH2_9VIRU</name>
<proteinExistence type="predicted"/>
<reference evidence="1" key="1">
    <citation type="submission" date="2017-12" db="EMBL/GenBank/DDBJ databases">
        <authorList>
            <person name="Katneni V.K."/>
            <person name="Shekhar M.S."/>
            <person name="Otta S.K."/>
            <person name="Karthic K."/>
            <person name="Jangam A.K."/>
            <person name="Gopikrishna G."/>
            <person name="Vijayan K.K."/>
        </authorList>
    </citation>
    <scope>NUCLEOTIDE SEQUENCE [LARGE SCALE GENOMIC DNA]</scope>
    <source>
        <strain evidence="1">IN_AP4RU</strain>
    </source>
</reference>
<organism evidence="1">
    <name type="scientific">White spot syndrome virus</name>
    <dbReference type="NCBI Taxonomy" id="342409"/>
    <lineage>
        <taxon>Viruses</taxon>
        <taxon>Viruses incertae sedis</taxon>
        <taxon>Naldaviricetes</taxon>
        <taxon>Nimaviridae</taxon>
        <taxon>Whispovirus</taxon>
    </lineage>
</organism>
<protein>
    <submittedName>
        <fullName evidence="1">WSSV041</fullName>
    </submittedName>
</protein>
<evidence type="ECO:0000313" key="1">
    <source>
        <dbReference type="EMBL" id="AUO14914.1"/>
    </source>
</evidence>
<reference evidence="1" key="2">
    <citation type="journal article" date="2018" name="Genome Announc.">
        <title>First Report of a Complete Genome Sequence of White spot syndrome virus from India.</title>
        <authorList>
            <person name="Vinaya Kumar K."/>
            <person name="Shekhar M.S."/>
            <person name="Otta S.K."/>
            <person name="Karthic K."/>
            <person name="Ashok Kumar J."/>
            <person name="Gopikrishna G."/>
            <person name="Vijayan K.K."/>
        </authorList>
    </citation>
    <scope>NUCLEOTIDE SEQUENCE</scope>
    <source>
        <strain evidence="1">IN_AP4RU</strain>
    </source>
</reference>
<accession>A0A2I6SBH2</accession>
<dbReference type="EMBL" id="MG702567">
    <property type="protein sequence ID" value="AUO14914.1"/>
    <property type="molecule type" value="Genomic_DNA"/>
</dbReference>
<sequence length="50" mass="5783">MTTIRTGKRRSKAYEFALKDNDIRSVENFINSSNLLTNNNVIKKLKIKPT</sequence>